<dbReference type="GO" id="GO:0015658">
    <property type="term" value="F:branched-chain amino acid transmembrane transporter activity"/>
    <property type="evidence" value="ECO:0007669"/>
    <property type="project" value="TreeGrafter"/>
</dbReference>
<sequence>MPKLEVKNLAAFYGRAQALRNVSLTVDGTEIVALLGANGAGKTTTLRVISGLLRPSRGDVFLDGERISGRPPEYIVSLGVAHVPEGRRLFPGLTVRENLYLGATIRKLKRSQLASEVERVLAMFPVLEQHLDRPAWALSGGQQQMVAVARGLMSNPKVLLLDEPSLGLAPIIVKQLFRTIAEIGRQGTAILLVEQNAPMAFSVSRRAYVMETGAITIHDTVDRLRQNQRVQNAYLGLGEESAPAEA</sequence>
<dbReference type="Proteomes" id="UP000533476">
    <property type="component" value="Unassembled WGS sequence"/>
</dbReference>
<dbReference type="AlphaFoldDB" id="A0A7Y0L2V6"/>
<dbReference type="CDD" id="cd03224">
    <property type="entry name" value="ABC_TM1139_LivF_branched"/>
    <property type="match status" value="1"/>
</dbReference>
<evidence type="ECO:0000313" key="7">
    <source>
        <dbReference type="EMBL" id="NMP21390.1"/>
    </source>
</evidence>
<gene>
    <name evidence="7" type="ORF">HIJ39_03335</name>
</gene>
<comment type="similarity">
    <text evidence="1">Belongs to the ABC transporter superfamily.</text>
</comment>
<dbReference type="InterPro" id="IPR017871">
    <property type="entry name" value="ABC_transporter-like_CS"/>
</dbReference>
<dbReference type="PANTHER" id="PTHR43820">
    <property type="entry name" value="HIGH-AFFINITY BRANCHED-CHAIN AMINO ACID TRANSPORT ATP-BINDING PROTEIN LIVF"/>
    <property type="match status" value="1"/>
</dbReference>
<dbReference type="GO" id="GO:0016887">
    <property type="term" value="F:ATP hydrolysis activity"/>
    <property type="evidence" value="ECO:0007669"/>
    <property type="project" value="InterPro"/>
</dbReference>
<dbReference type="SMART" id="SM00382">
    <property type="entry name" value="AAA"/>
    <property type="match status" value="1"/>
</dbReference>
<name>A0A7Y0L2V6_9FIRM</name>
<proteinExistence type="inferred from homology"/>
<dbReference type="SUPFAM" id="SSF52540">
    <property type="entry name" value="P-loop containing nucleoside triphosphate hydrolases"/>
    <property type="match status" value="1"/>
</dbReference>
<protein>
    <submittedName>
        <fullName evidence="7">ABC transporter ATP-binding protein</fullName>
    </submittedName>
</protein>
<keyword evidence="3" id="KW-0547">Nucleotide-binding</keyword>
<evidence type="ECO:0000259" key="6">
    <source>
        <dbReference type="PROSITE" id="PS50893"/>
    </source>
</evidence>
<reference evidence="7 8" key="1">
    <citation type="submission" date="2020-04" db="EMBL/GenBank/DDBJ databases">
        <authorList>
            <person name="Zhang R."/>
            <person name="Schippers A."/>
        </authorList>
    </citation>
    <scope>NUCLEOTIDE SEQUENCE [LARGE SCALE GENOMIC DNA]</scope>
    <source>
        <strain evidence="7 8">DSM 109850</strain>
    </source>
</reference>
<dbReference type="PROSITE" id="PS00211">
    <property type="entry name" value="ABC_TRANSPORTER_1"/>
    <property type="match status" value="1"/>
</dbReference>
<dbReference type="InterPro" id="IPR003439">
    <property type="entry name" value="ABC_transporter-like_ATP-bd"/>
</dbReference>
<dbReference type="Pfam" id="PF00005">
    <property type="entry name" value="ABC_tran"/>
    <property type="match status" value="1"/>
</dbReference>
<dbReference type="PANTHER" id="PTHR43820:SF4">
    <property type="entry name" value="HIGH-AFFINITY BRANCHED-CHAIN AMINO ACID TRANSPORT ATP-BINDING PROTEIN LIVF"/>
    <property type="match status" value="1"/>
</dbReference>
<evidence type="ECO:0000313" key="8">
    <source>
        <dbReference type="Proteomes" id="UP000533476"/>
    </source>
</evidence>
<keyword evidence="4 7" id="KW-0067">ATP-binding</keyword>
<accession>A0A7Y0L2V6</accession>
<dbReference type="Gene3D" id="3.40.50.300">
    <property type="entry name" value="P-loop containing nucleotide triphosphate hydrolases"/>
    <property type="match status" value="1"/>
</dbReference>
<dbReference type="InterPro" id="IPR003593">
    <property type="entry name" value="AAA+_ATPase"/>
</dbReference>
<dbReference type="RefSeq" id="WP_169096692.1">
    <property type="nucleotide sequence ID" value="NZ_JABBVZ010000007.1"/>
</dbReference>
<evidence type="ECO:0000256" key="4">
    <source>
        <dbReference type="ARBA" id="ARBA00022840"/>
    </source>
</evidence>
<dbReference type="InterPro" id="IPR027417">
    <property type="entry name" value="P-loop_NTPase"/>
</dbReference>
<dbReference type="GO" id="GO:0005524">
    <property type="term" value="F:ATP binding"/>
    <property type="evidence" value="ECO:0007669"/>
    <property type="project" value="UniProtKB-KW"/>
</dbReference>
<keyword evidence="8" id="KW-1185">Reference proteome</keyword>
<organism evidence="7 8">
    <name type="scientific">Sulfobacillus harzensis</name>
    <dbReference type="NCBI Taxonomy" id="2729629"/>
    <lineage>
        <taxon>Bacteria</taxon>
        <taxon>Bacillati</taxon>
        <taxon>Bacillota</taxon>
        <taxon>Clostridia</taxon>
        <taxon>Eubacteriales</taxon>
        <taxon>Clostridiales Family XVII. Incertae Sedis</taxon>
        <taxon>Sulfobacillus</taxon>
    </lineage>
</organism>
<evidence type="ECO:0000256" key="2">
    <source>
        <dbReference type="ARBA" id="ARBA00022448"/>
    </source>
</evidence>
<comment type="caution">
    <text evidence="7">The sequence shown here is derived from an EMBL/GenBank/DDBJ whole genome shotgun (WGS) entry which is preliminary data.</text>
</comment>
<keyword evidence="2" id="KW-0813">Transport</keyword>
<dbReference type="EMBL" id="JABBVZ010000007">
    <property type="protein sequence ID" value="NMP21390.1"/>
    <property type="molecule type" value="Genomic_DNA"/>
</dbReference>
<dbReference type="GO" id="GO:0015807">
    <property type="term" value="P:L-amino acid transport"/>
    <property type="evidence" value="ECO:0007669"/>
    <property type="project" value="TreeGrafter"/>
</dbReference>
<dbReference type="PROSITE" id="PS50893">
    <property type="entry name" value="ABC_TRANSPORTER_2"/>
    <property type="match status" value="1"/>
</dbReference>
<keyword evidence="5" id="KW-0029">Amino-acid transport</keyword>
<evidence type="ECO:0000256" key="5">
    <source>
        <dbReference type="ARBA" id="ARBA00022970"/>
    </source>
</evidence>
<feature type="domain" description="ABC transporter" evidence="6">
    <location>
        <begin position="4"/>
        <end position="237"/>
    </location>
</feature>
<dbReference type="InterPro" id="IPR052156">
    <property type="entry name" value="BCAA_Transport_ATP-bd_LivF"/>
</dbReference>
<evidence type="ECO:0000256" key="3">
    <source>
        <dbReference type="ARBA" id="ARBA00022741"/>
    </source>
</evidence>
<evidence type="ECO:0000256" key="1">
    <source>
        <dbReference type="ARBA" id="ARBA00005417"/>
    </source>
</evidence>